<dbReference type="Proteomes" id="UP000266861">
    <property type="component" value="Unassembled WGS sequence"/>
</dbReference>
<reference evidence="1 2" key="1">
    <citation type="submission" date="2018-08" db="EMBL/GenBank/DDBJ databases">
        <title>Genome and evolution of the arbuscular mycorrhizal fungus Diversispora epigaea (formerly Glomus versiforme) and its bacterial endosymbionts.</title>
        <authorList>
            <person name="Sun X."/>
            <person name="Fei Z."/>
            <person name="Harrison M."/>
        </authorList>
    </citation>
    <scope>NUCLEOTIDE SEQUENCE [LARGE SCALE GENOMIC DNA]</scope>
    <source>
        <strain evidence="1 2">IT104</strain>
    </source>
</reference>
<dbReference type="OrthoDB" id="2362760at2759"/>
<organism evidence="1 2">
    <name type="scientific">Diversispora epigaea</name>
    <dbReference type="NCBI Taxonomy" id="1348612"/>
    <lineage>
        <taxon>Eukaryota</taxon>
        <taxon>Fungi</taxon>
        <taxon>Fungi incertae sedis</taxon>
        <taxon>Mucoromycota</taxon>
        <taxon>Glomeromycotina</taxon>
        <taxon>Glomeromycetes</taxon>
        <taxon>Diversisporales</taxon>
        <taxon>Diversisporaceae</taxon>
        <taxon>Diversispora</taxon>
    </lineage>
</organism>
<comment type="caution">
    <text evidence="1">The sequence shown here is derived from an EMBL/GenBank/DDBJ whole genome shotgun (WGS) entry which is preliminary data.</text>
</comment>
<evidence type="ECO:0000313" key="1">
    <source>
        <dbReference type="EMBL" id="RHZ81535.1"/>
    </source>
</evidence>
<protein>
    <submittedName>
        <fullName evidence="1">Uncharacterized protein</fullName>
    </submittedName>
</protein>
<evidence type="ECO:0000313" key="2">
    <source>
        <dbReference type="Proteomes" id="UP000266861"/>
    </source>
</evidence>
<proteinExistence type="predicted"/>
<dbReference type="EMBL" id="PQFF01000111">
    <property type="protein sequence ID" value="RHZ81535.1"/>
    <property type="molecule type" value="Genomic_DNA"/>
</dbReference>
<dbReference type="AlphaFoldDB" id="A0A397IZS5"/>
<sequence>MSTDLQTKIYNFLVNAEEDHITAGSVIYQAIENDTWLEKNELRGIIEQAVSFANNQNVRGSSRHTTLLEILLE</sequence>
<gene>
    <name evidence="1" type="ORF">Glove_119g18</name>
</gene>
<keyword evidence="2" id="KW-1185">Reference proteome</keyword>
<accession>A0A397IZS5</accession>
<name>A0A397IZS5_9GLOM</name>